<protein>
    <recommendedName>
        <fullName evidence="3">Alpha/beta hydrolase</fullName>
    </recommendedName>
</protein>
<dbReference type="Gene3D" id="3.40.50.1820">
    <property type="entry name" value="alpha/beta hydrolase"/>
    <property type="match status" value="1"/>
</dbReference>
<accession>A0A327RLT5</accession>
<name>A0A327RLT5_9FLAO</name>
<dbReference type="OrthoDB" id="659408at2"/>
<comment type="caution">
    <text evidence="1">The sequence shown here is derived from an EMBL/GenBank/DDBJ whole genome shotgun (WGS) entry which is preliminary data.</text>
</comment>
<evidence type="ECO:0000313" key="1">
    <source>
        <dbReference type="EMBL" id="RAJ16902.1"/>
    </source>
</evidence>
<dbReference type="InterPro" id="IPR029058">
    <property type="entry name" value="AB_hydrolase_fold"/>
</dbReference>
<sequence length="219" mass="25729">MNQEVIPVYLMPGMAANPSIFEHIKLPEDHYKIYWLEWKLPLKKETLSNYAKRMCQDIKHDNPVLLGVSFGGILVQEMSKHIPLRKLIIVSSVKTKHELPKRMRLLKMTKAYKFLPTRLLSNIDLLAKYAYGKTITKRIELYKKYLSVSDRTYLDWAIEQVVCWEQDQPLENVIHIHGDNDMVFPFSKLKNCITIKGGTHIMIINKYKWFNENLPKLIA</sequence>
<dbReference type="EMBL" id="QLLO01000002">
    <property type="protein sequence ID" value="RAJ16902.1"/>
    <property type="molecule type" value="Genomic_DNA"/>
</dbReference>
<keyword evidence="2" id="KW-1185">Reference proteome</keyword>
<evidence type="ECO:0008006" key="3">
    <source>
        <dbReference type="Google" id="ProtNLM"/>
    </source>
</evidence>
<dbReference type="Proteomes" id="UP000248703">
    <property type="component" value="Unassembled WGS sequence"/>
</dbReference>
<proteinExistence type="predicted"/>
<dbReference type="SUPFAM" id="SSF53474">
    <property type="entry name" value="alpha/beta-Hydrolases"/>
    <property type="match status" value="1"/>
</dbReference>
<reference evidence="1 2" key="1">
    <citation type="submission" date="2018-06" db="EMBL/GenBank/DDBJ databases">
        <title>Genomic Encyclopedia of Archaeal and Bacterial Type Strains, Phase II (KMG-II): from individual species to whole genera.</title>
        <authorList>
            <person name="Goeker M."/>
        </authorList>
    </citation>
    <scope>NUCLEOTIDE SEQUENCE [LARGE SCALE GENOMIC DNA]</scope>
    <source>
        <strain evidence="1 2">DSM 24464</strain>
    </source>
</reference>
<gene>
    <name evidence="1" type="ORF">LY08_00678</name>
</gene>
<dbReference type="RefSeq" id="WP_111659027.1">
    <property type="nucleotide sequence ID" value="NZ_QLLO01000002.1"/>
</dbReference>
<evidence type="ECO:0000313" key="2">
    <source>
        <dbReference type="Proteomes" id="UP000248703"/>
    </source>
</evidence>
<organism evidence="1 2">
    <name type="scientific">Olleya aquimaris</name>
    <dbReference type="NCBI Taxonomy" id="639310"/>
    <lineage>
        <taxon>Bacteria</taxon>
        <taxon>Pseudomonadati</taxon>
        <taxon>Bacteroidota</taxon>
        <taxon>Flavobacteriia</taxon>
        <taxon>Flavobacteriales</taxon>
        <taxon>Flavobacteriaceae</taxon>
    </lineage>
</organism>
<dbReference type="AlphaFoldDB" id="A0A327RLT5"/>